<keyword evidence="2 3" id="KW-0802">TPR repeat</keyword>
<organism evidence="4 5">
    <name type="scientific">Alkalihalobacterium chitinilyticum</name>
    <dbReference type="NCBI Taxonomy" id="2980103"/>
    <lineage>
        <taxon>Bacteria</taxon>
        <taxon>Bacillati</taxon>
        <taxon>Bacillota</taxon>
        <taxon>Bacilli</taxon>
        <taxon>Bacillales</taxon>
        <taxon>Bacillaceae</taxon>
        <taxon>Alkalihalobacterium</taxon>
    </lineage>
</organism>
<comment type="caution">
    <text evidence="4">The sequence shown here is derived from an EMBL/GenBank/DDBJ whole genome shotgun (WGS) entry which is preliminary data.</text>
</comment>
<evidence type="ECO:0000313" key="5">
    <source>
        <dbReference type="Proteomes" id="UP001148125"/>
    </source>
</evidence>
<dbReference type="Gene3D" id="1.25.40.10">
    <property type="entry name" value="Tetratricopeptide repeat domain"/>
    <property type="match status" value="2"/>
</dbReference>
<dbReference type="Proteomes" id="UP001148125">
    <property type="component" value="Unassembled WGS sequence"/>
</dbReference>
<dbReference type="RefSeq" id="WP_275116527.1">
    <property type="nucleotide sequence ID" value="NZ_JAOTPO010000001.1"/>
</dbReference>
<accession>A0ABT5V8V2</accession>
<keyword evidence="1" id="KW-0677">Repeat</keyword>
<dbReference type="SMART" id="SM00028">
    <property type="entry name" value="TPR"/>
    <property type="match status" value="4"/>
</dbReference>
<evidence type="ECO:0000313" key="4">
    <source>
        <dbReference type="EMBL" id="MDE5411892.1"/>
    </source>
</evidence>
<keyword evidence="5" id="KW-1185">Reference proteome</keyword>
<dbReference type="InterPro" id="IPR051012">
    <property type="entry name" value="CellSynth/LPSAsmb/PSIAsmb"/>
</dbReference>
<dbReference type="SUPFAM" id="SSF81901">
    <property type="entry name" value="HCP-like"/>
    <property type="match status" value="1"/>
</dbReference>
<dbReference type="PANTHER" id="PTHR45586:SF1">
    <property type="entry name" value="LIPOPOLYSACCHARIDE ASSEMBLY PROTEIN B"/>
    <property type="match status" value="1"/>
</dbReference>
<dbReference type="PANTHER" id="PTHR45586">
    <property type="entry name" value="TPR REPEAT-CONTAINING PROTEIN PA4667"/>
    <property type="match status" value="1"/>
</dbReference>
<feature type="repeat" description="TPR" evidence="3">
    <location>
        <begin position="204"/>
        <end position="237"/>
    </location>
</feature>
<dbReference type="InterPro" id="IPR019734">
    <property type="entry name" value="TPR_rpt"/>
</dbReference>
<dbReference type="Pfam" id="PF12895">
    <property type="entry name" value="ANAPC3"/>
    <property type="match status" value="1"/>
</dbReference>
<protein>
    <submittedName>
        <fullName evidence="4">Tetratricopeptide repeat protein</fullName>
    </submittedName>
</protein>
<evidence type="ECO:0000256" key="3">
    <source>
        <dbReference type="PROSITE-ProRule" id="PRU00339"/>
    </source>
</evidence>
<proteinExistence type="predicted"/>
<evidence type="ECO:0000256" key="2">
    <source>
        <dbReference type="ARBA" id="ARBA00022803"/>
    </source>
</evidence>
<dbReference type="PROSITE" id="PS50005">
    <property type="entry name" value="TPR"/>
    <property type="match status" value="2"/>
</dbReference>
<dbReference type="EMBL" id="JAOTPO010000001">
    <property type="protein sequence ID" value="MDE5411892.1"/>
    <property type="molecule type" value="Genomic_DNA"/>
</dbReference>
<reference evidence="4" key="1">
    <citation type="submission" date="2024-05" db="EMBL/GenBank/DDBJ databases">
        <title>Alkalihalobacillus sp. strain MEB203 novel alkaliphilic bacterium from Lonar Lake, India.</title>
        <authorList>
            <person name="Joshi A."/>
            <person name="Thite S."/>
            <person name="Mengade P."/>
        </authorList>
    </citation>
    <scope>NUCLEOTIDE SEQUENCE</scope>
    <source>
        <strain evidence="4">MEB 203</strain>
    </source>
</reference>
<evidence type="ECO:0000256" key="1">
    <source>
        <dbReference type="ARBA" id="ARBA00022737"/>
    </source>
</evidence>
<feature type="repeat" description="TPR" evidence="3">
    <location>
        <begin position="137"/>
        <end position="170"/>
    </location>
</feature>
<dbReference type="InterPro" id="IPR011990">
    <property type="entry name" value="TPR-like_helical_dom_sf"/>
</dbReference>
<sequence length="345" mass="41306">MQKIEIKQWEMMMKQLKNNWKKIGEDERNDYINELAKLNEAVLDKWVEMDEELHELKSEIKNFSYECTRYSSKGTSYFKLDLFEQAIEEFLIEIQDHRHPIVKLYLAYSYLYVQNYDKAKEWFLFLIHSKESIWSQHFAYVGLGCLMAQQEKYDEAITYFEKSLSLTNNSDVVYNLGMCHFLQHQPGLALPYFKKAIELLPEDGEAYYFLGRCYVELDEYDQACQTWITGLQLVETKGMLQTLAYEMEWMGYYTGAIHCYKRLLALGFDDTEVYHGLAWNYGLMDMRQSADKLFMFLIQENPYQVNCWISYLWLLQAWGEKAKFEKVRSYCNQLNFSHPLLERIF</sequence>
<gene>
    <name evidence="4" type="ORF">N7Z68_00665</name>
</gene>
<name>A0ABT5V8V2_9BACI</name>